<keyword evidence="2" id="KW-1185">Reference proteome</keyword>
<dbReference type="Proteomes" id="UP000494216">
    <property type="component" value="Unassembled WGS sequence"/>
</dbReference>
<proteinExistence type="predicted"/>
<gene>
    <name evidence="1" type="ORF">METHB2_140032</name>
</gene>
<organism evidence="1 2">
    <name type="scientific">Candidatus Methylobacter favarea</name>
    <dbReference type="NCBI Taxonomy" id="2707345"/>
    <lineage>
        <taxon>Bacteria</taxon>
        <taxon>Pseudomonadati</taxon>
        <taxon>Pseudomonadota</taxon>
        <taxon>Gammaproteobacteria</taxon>
        <taxon>Methylococcales</taxon>
        <taxon>Methylococcaceae</taxon>
        <taxon>Methylobacter</taxon>
    </lineage>
</organism>
<evidence type="ECO:0000313" key="1">
    <source>
        <dbReference type="EMBL" id="CAA9889845.1"/>
    </source>
</evidence>
<reference evidence="1 2" key="1">
    <citation type="submission" date="2020-02" db="EMBL/GenBank/DDBJ databases">
        <authorList>
            <person name="Hogendoorn C."/>
        </authorList>
    </citation>
    <scope>NUCLEOTIDE SEQUENCE [LARGE SCALE GENOMIC DNA]</scope>
    <source>
        <strain evidence="1">METHB21</strain>
    </source>
</reference>
<accession>A0A8S0X778</accession>
<dbReference type="AlphaFoldDB" id="A0A8S0X778"/>
<protein>
    <submittedName>
        <fullName evidence="1">Uncharacterized protein</fullName>
    </submittedName>
</protein>
<comment type="caution">
    <text evidence="1">The sequence shown here is derived from an EMBL/GenBank/DDBJ whole genome shotgun (WGS) entry which is preliminary data.</text>
</comment>
<evidence type="ECO:0000313" key="2">
    <source>
        <dbReference type="Proteomes" id="UP000494216"/>
    </source>
</evidence>
<dbReference type="EMBL" id="CADCXN010000041">
    <property type="protein sequence ID" value="CAA9889845.1"/>
    <property type="molecule type" value="Genomic_DNA"/>
</dbReference>
<name>A0A8S0X778_9GAMM</name>
<sequence length="56" mass="6648">MFSITFTSKNSYTAVKRILKSKLMRYIGMTNKMQLKYKIIFITYPFKIDNGIYPLS</sequence>